<gene>
    <name evidence="2" type="ORF">EV420DRAFT_1646423</name>
</gene>
<comment type="caution">
    <text evidence="2">The sequence shown here is derived from an EMBL/GenBank/DDBJ whole genome shotgun (WGS) entry which is preliminary data.</text>
</comment>
<keyword evidence="3" id="KW-1185">Reference proteome</keyword>
<name>A0AA39JX22_ARMTA</name>
<evidence type="ECO:0000313" key="2">
    <source>
        <dbReference type="EMBL" id="KAK0450502.1"/>
    </source>
</evidence>
<reference evidence="2" key="1">
    <citation type="submission" date="2023-06" db="EMBL/GenBank/DDBJ databases">
        <authorList>
            <consortium name="Lawrence Berkeley National Laboratory"/>
            <person name="Ahrendt S."/>
            <person name="Sahu N."/>
            <person name="Indic B."/>
            <person name="Wong-Bajracharya J."/>
            <person name="Merenyi Z."/>
            <person name="Ke H.-M."/>
            <person name="Monk M."/>
            <person name="Kocsube S."/>
            <person name="Drula E."/>
            <person name="Lipzen A."/>
            <person name="Balint B."/>
            <person name="Henrissat B."/>
            <person name="Andreopoulos B."/>
            <person name="Martin F.M."/>
            <person name="Harder C.B."/>
            <person name="Rigling D."/>
            <person name="Ford K.L."/>
            <person name="Foster G.D."/>
            <person name="Pangilinan J."/>
            <person name="Papanicolaou A."/>
            <person name="Barry K."/>
            <person name="LaButti K."/>
            <person name="Viragh M."/>
            <person name="Koriabine M."/>
            <person name="Yan M."/>
            <person name="Riley R."/>
            <person name="Champramary S."/>
            <person name="Plett K.L."/>
            <person name="Tsai I.J."/>
            <person name="Slot J."/>
            <person name="Sipos G."/>
            <person name="Plett J."/>
            <person name="Nagy L.G."/>
            <person name="Grigoriev I.V."/>
        </authorList>
    </citation>
    <scope>NUCLEOTIDE SEQUENCE</scope>
    <source>
        <strain evidence="2">CCBAS 213</strain>
    </source>
</reference>
<dbReference type="AlphaFoldDB" id="A0AA39JX22"/>
<dbReference type="RefSeq" id="XP_060327373.1">
    <property type="nucleotide sequence ID" value="XM_060477916.1"/>
</dbReference>
<sequence length="506" mass="58347">MQYSNSQRRYDSFRNEWDLNEEFDPTAHYDSDEDDDDDFDFQRGSNAHDGINEPVASSQGSNLDPAQELGRRLIAHEAEDVQSEKMSTATLEEVLYWFHGLQLPAAQSSETELMPVEAQKATRCKSSLACRNADRDPYNPRSEWVLSVLMNGLLSRGALLHGFPPDWSDFDPSCTNYLARVYNKRFSVSRVQITNQREDMYRISDGEETDYELIVGRASVVLLCLRQMKHLSLDEVAEYLCSWGIKLSTCLRVRHEDRGPRTSLRAVERIPYQVKGFQLGKDNYMSYVGRRKQLFRSNEVLRAALKHGGVPWRLAMEVSEDFVTSGPSSRVTEVGGFYKTEEGDELWDEMLTEDQINIICGVYKVEREESAGKSGKKGDDCGRLTEHVSWFLKDASWRGSGLDVGFWSADAESWYQRRVKKYLDRDFKCENQTEWKKLLKLWREAQKVAEHLETLSRSFLQCHVLHGLEPGSILEYIRTYLTYLLLLVCGDETWHVKMLTLKTTPI</sequence>
<dbReference type="Proteomes" id="UP001175211">
    <property type="component" value="Unassembled WGS sequence"/>
</dbReference>
<protein>
    <submittedName>
        <fullName evidence="2">Uncharacterized protein</fullName>
    </submittedName>
</protein>
<dbReference type="EMBL" id="JAUEPS010000035">
    <property type="protein sequence ID" value="KAK0450502.1"/>
    <property type="molecule type" value="Genomic_DNA"/>
</dbReference>
<evidence type="ECO:0000256" key="1">
    <source>
        <dbReference type="SAM" id="MobiDB-lite"/>
    </source>
</evidence>
<dbReference type="GeneID" id="85361464"/>
<accession>A0AA39JX22</accession>
<evidence type="ECO:0000313" key="3">
    <source>
        <dbReference type="Proteomes" id="UP001175211"/>
    </source>
</evidence>
<feature type="compositionally biased region" description="Polar residues" evidence="1">
    <location>
        <begin position="55"/>
        <end position="64"/>
    </location>
</feature>
<organism evidence="2 3">
    <name type="scientific">Armillaria tabescens</name>
    <name type="common">Ringless honey mushroom</name>
    <name type="synonym">Agaricus tabescens</name>
    <dbReference type="NCBI Taxonomy" id="1929756"/>
    <lineage>
        <taxon>Eukaryota</taxon>
        <taxon>Fungi</taxon>
        <taxon>Dikarya</taxon>
        <taxon>Basidiomycota</taxon>
        <taxon>Agaricomycotina</taxon>
        <taxon>Agaricomycetes</taxon>
        <taxon>Agaricomycetidae</taxon>
        <taxon>Agaricales</taxon>
        <taxon>Marasmiineae</taxon>
        <taxon>Physalacriaceae</taxon>
        <taxon>Desarmillaria</taxon>
    </lineage>
</organism>
<feature type="region of interest" description="Disordered" evidence="1">
    <location>
        <begin position="24"/>
        <end position="64"/>
    </location>
</feature>
<proteinExistence type="predicted"/>